<dbReference type="InterPro" id="IPR036866">
    <property type="entry name" value="RibonucZ/Hydroxyglut_hydro"/>
</dbReference>
<sequence>MTKRSEVELVVVPCRTDNYAFLVHNHDTGETALVDAPEAAPIADALAARGWRLNDILITHHHDDHIDGVAALREGARVIGAKADAHRLPDLDLGVADGDTVTVCGQATHVMDVSGHTIGHIAFHMPDAALVFTADSLMALGCGRLFEGTPAQMWDSMQKLRALPDDTLVCSGHEYTTANARFAMSLDPENSDLIFRTKGIEAARAAGKPTVPSTLTEEKRTNPFLRADVPEFKAALGMNDASDLDVFTFARAQKDKF</sequence>
<evidence type="ECO:0000256" key="7">
    <source>
        <dbReference type="HAMAP-Rule" id="MF_01374"/>
    </source>
</evidence>
<evidence type="ECO:0000256" key="6">
    <source>
        <dbReference type="ARBA" id="ARBA00022833"/>
    </source>
</evidence>
<keyword evidence="10" id="KW-1185">Reference proteome</keyword>
<dbReference type="GO" id="GO:0046872">
    <property type="term" value="F:metal ion binding"/>
    <property type="evidence" value="ECO:0007669"/>
    <property type="project" value="UniProtKB-KW"/>
</dbReference>
<evidence type="ECO:0000256" key="4">
    <source>
        <dbReference type="ARBA" id="ARBA00022723"/>
    </source>
</evidence>
<dbReference type="OrthoDB" id="9802248at2"/>
<comment type="cofactor">
    <cofactor evidence="7">
        <name>Zn(2+)</name>
        <dbReference type="ChEBI" id="CHEBI:29105"/>
    </cofactor>
    <text evidence="7">Binds 2 Zn(2+) ions per subunit.</text>
</comment>
<evidence type="ECO:0000256" key="2">
    <source>
        <dbReference type="ARBA" id="ARBA00004963"/>
    </source>
</evidence>
<evidence type="ECO:0000313" key="10">
    <source>
        <dbReference type="Proteomes" id="UP000186997"/>
    </source>
</evidence>
<dbReference type="PANTHER" id="PTHR43705">
    <property type="entry name" value="HYDROXYACYLGLUTATHIONE HYDROLASE"/>
    <property type="match status" value="1"/>
</dbReference>
<proteinExistence type="inferred from homology"/>
<dbReference type="InterPro" id="IPR017782">
    <property type="entry name" value="Hydroxyacylglutathione_Hdrlase"/>
</dbReference>
<comment type="similarity">
    <text evidence="3 7">Belongs to the metallo-beta-lactamase superfamily. Glyoxalase II family.</text>
</comment>
<feature type="binding site" evidence="7">
    <location>
        <position position="64"/>
    </location>
    <ligand>
        <name>Zn(2+)</name>
        <dbReference type="ChEBI" id="CHEBI:29105"/>
        <label>2</label>
    </ligand>
</feature>
<evidence type="ECO:0000313" key="9">
    <source>
        <dbReference type="EMBL" id="SIT89011.1"/>
    </source>
</evidence>
<evidence type="ECO:0000256" key="5">
    <source>
        <dbReference type="ARBA" id="ARBA00022801"/>
    </source>
</evidence>
<feature type="binding site" evidence="7">
    <location>
        <position position="62"/>
    </location>
    <ligand>
        <name>Zn(2+)</name>
        <dbReference type="ChEBI" id="CHEBI:29105"/>
        <label>1</label>
    </ligand>
</feature>
<dbReference type="Pfam" id="PF16123">
    <property type="entry name" value="HAGH_C"/>
    <property type="match status" value="1"/>
</dbReference>
<keyword evidence="4 7" id="KW-0479">Metal-binding</keyword>
<dbReference type="CDD" id="cd07723">
    <property type="entry name" value="hydroxyacylglutathione_hydrolase_MBL-fold"/>
    <property type="match status" value="1"/>
</dbReference>
<accession>A0A1R3XCT4</accession>
<dbReference type="UniPathway" id="UPA00619">
    <property type="reaction ID" value="UER00676"/>
</dbReference>
<dbReference type="InterPro" id="IPR035680">
    <property type="entry name" value="Clx_II_MBL"/>
</dbReference>
<dbReference type="PIRSF" id="PIRSF005457">
    <property type="entry name" value="Glx"/>
    <property type="match status" value="1"/>
</dbReference>
<dbReference type="SUPFAM" id="SSF56281">
    <property type="entry name" value="Metallo-hydrolase/oxidoreductase"/>
    <property type="match status" value="1"/>
</dbReference>
<feature type="binding site" evidence="7">
    <location>
        <position position="135"/>
    </location>
    <ligand>
        <name>Zn(2+)</name>
        <dbReference type="ChEBI" id="CHEBI:29105"/>
        <label>1</label>
    </ligand>
</feature>
<name>A0A1R3XCT4_9RHOB</name>
<dbReference type="EMBL" id="FTPR01000002">
    <property type="protein sequence ID" value="SIT89011.1"/>
    <property type="molecule type" value="Genomic_DNA"/>
</dbReference>
<evidence type="ECO:0000256" key="1">
    <source>
        <dbReference type="ARBA" id="ARBA00001623"/>
    </source>
</evidence>
<dbReference type="EC" id="3.1.2.6" evidence="7"/>
<dbReference type="STRING" id="287098.SAMN05421665_2852"/>
<dbReference type="InterPro" id="IPR050110">
    <property type="entry name" value="Glyoxalase_II_hydrolase"/>
</dbReference>
<reference evidence="10" key="1">
    <citation type="submission" date="2017-01" db="EMBL/GenBank/DDBJ databases">
        <authorList>
            <person name="Varghese N."/>
            <person name="Submissions S."/>
        </authorList>
    </citation>
    <scope>NUCLEOTIDE SEQUENCE [LARGE SCALE GENOMIC DNA]</scope>
    <source>
        <strain evidence="10">DSM 29591</strain>
    </source>
</reference>
<feature type="domain" description="Metallo-beta-lactamase" evidence="8">
    <location>
        <begin position="17"/>
        <end position="173"/>
    </location>
</feature>
<feature type="binding site" evidence="7">
    <location>
        <position position="116"/>
    </location>
    <ligand>
        <name>Zn(2+)</name>
        <dbReference type="ChEBI" id="CHEBI:29105"/>
        <label>1</label>
    </ligand>
</feature>
<evidence type="ECO:0000259" key="8">
    <source>
        <dbReference type="SMART" id="SM00849"/>
    </source>
</evidence>
<keyword evidence="6 7" id="KW-0862">Zinc</keyword>
<dbReference type="SMART" id="SM00849">
    <property type="entry name" value="Lactamase_B"/>
    <property type="match status" value="1"/>
</dbReference>
<dbReference type="HAMAP" id="MF_01374">
    <property type="entry name" value="Glyoxalase_2"/>
    <property type="match status" value="1"/>
</dbReference>
<evidence type="ECO:0000256" key="3">
    <source>
        <dbReference type="ARBA" id="ARBA00006759"/>
    </source>
</evidence>
<dbReference type="PANTHER" id="PTHR43705:SF1">
    <property type="entry name" value="HYDROXYACYLGLUTATHIONE HYDROLASE GLOB"/>
    <property type="match status" value="1"/>
</dbReference>
<organism evidence="9 10">
    <name type="scientific">Yoonia rosea</name>
    <dbReference type="NCBI Taxonomy" id="287098"/>
    <lineage>
        <taxon>Bacteria</taxon>
        <taxon>Pseudomonadati</taxon>
        <taxon>Pseudomonadota</taxon>
        <taxon>Alphaproteobacteria</taxon>
        <taxon>Rhodobacterales</taxon>
        <taxon>Paracoccaceae</taxon>
        <taxon>Yoonia</taxon>
    </lineage>
</organism>
<gene>
    <name evidence="7" type="primary">gloB</name>
    <name evidence="9" type="ORF">SAMN05421665_2852</name>
</gene>
<comment type="function">
    <text evidence="7">Thiolesterase that catalyzes the hydrolysis of S-D-lactoyl-glutathione to form glutathione and D-lactic acid.</text>
</comment>
<feature type="binding site" evidence="7">
    <location>
        <position position="60"/>
    </location>
    <ligand>
        <name>Zn(2+)</name>
        <dbReference type="ChEBI" id="CHEBI:29105"/>
        <label>1</label>
    </ligand>
</feature>
<feature type="binding site" evidence="7">
    <location>
        <position position="173"/>
    </location>
    <ligand>
        <name>Zn(2+)</name>
        <dbReference type="ChEBI" id="CHEBI:29105"/>
        <label>2</label>
    </ligand>
</feature>
<dbReference type="InterPro" id="IPR001279">
    <property type="entry name" value="Metallo-B-lactamas"/>
</dbReference>
<dbReference type="Proteomes" id="UP000186997">
    <property type="component" value="Unassembled WGS sequence"/>
</dbReference>
<dbReference type="AlphaFoldDB" id="A0A1R3XCT4"/>
<keyword evidence="5 7" id="KW-0378">Hydrolase</keyword>
<dbReference type="GO" id="GO:0004416">
    <property type="term" value="F:hydroxyacylglutathione hydrolase activity"/>
    <property type="evidence" value="ECO:0007669"/>
    <property type="project" value="UniProtKB-UniRule"/>
</dbReference>
<feature type="binding site" evidence="7">
    <location>
        <position position="135"/>
    </location>
    <ligand>
        <name>Zn(2+)</name>
        <dbReference type="ChEBI" id="CHEBI:29105"/>
        <label>2</label>
    </ligand>
</feature>
<dbReference type="InterPro" id="IPR032282">
    <property type="entry name" value="HAGH_C"/>
</dbReference>
<dbReference type="GO" id="GO:0019243">
    <property type="term" value="P:methylglyoxal catabolic process to D-lactate via S-lactoyl-glutathione"/>
    <property type="evidence" value="ECO:0007669"/>
    <property type="project" value="UniProtKB-UniRule"/>
</dbReference>
<comment type="catalytic activity">
    <reaction evidence="1 7">
        <text>an S-(2-hydroxyacyl)glutathione + H2O = a 2-hydroxy carboxylate + glutathione + H(+)</text>
        <dbReference type="Rhea" id="RHEA:21864"/>
        <dbReference type="ChEBI" id="CHEBI:15377"/>
        <dbReference type="ChEBI" id="CHEBI:15378"/>
        <dbReference type="ChEBI" id="CHEBI:57925"/>
        <dbReference type="ChEBI" id="CHEBI:58896"/>
        <dbReference type="ChEBI" id="CHEBI:71261"/>
        <dbReference type="EC" id="3.1.2.6"/>
    </reaction>
</comment>
<dbReference type="Gene3D" id="3.60.15.10">
    <property type="entry name" value="Ribonuclease Z/Hydroxyacylglutathione hydrolase-like"/>
    <property type="match status" value="1"/>
</dbReference>
<dbReference type="Pfam" id="PF00753">
    <property type="entry name" value="Lactamase_B"/>
    <property type="match status" value="1"/>
</dbReference>
<comment type="pathway">
    <text evidence="2 7">Secondary metabolite metabolism; methylglyoxal degradation; (R)-lactate from methylglyoxal: step 2/2.</text>
</comment>
<feature type="binding site" evidence="7">
    <location>
        <position position="65"/>
    </location>
    <ligand>
        <name>Zn(2+)</name>
        <dbReference type="ChEBI" id="CHEBI:29105"/>
        <label>2</label>
    </ligand>
</feature>
<protein>
    <recommendedName>
        <fullName evidence="7">Hydroxyacylglutathione hydrolase</fullName>
        <ecNumber evidence="7">3.1.2.6</ecNumber>
    </recommendedName>
    <alternativeName>
        <fullName evidence="7">Glyoxalase II</fullName>
        <shortName evidence="7">Glx II</shortName>
    </alternativeName>
</protein>
<dbReference type="NCBIfam" id="TIGR03413">
    <property type="entry name" value="GSH_gloB"/>
    <property type="match status" value="1"/>
</dbReference>
<dbReference type="RefSeq" id="WP_076660565.1">
    <property type="nucleotide sequence ID" value="NZ_FTPR01000002.1"/>
</dbReference>
<comment type="subunit">
    <text evidence="7">Monomer.</text>
</comment>